<evidence type="ECO:0000313" key="2">
    <source>
        <dbReference type="EnsemblPlants" id="MELO3C006093.2.1"/>
    </source>
</evidence>
<protein>
    <recommendedName>
        <fullName evidence="3">UDP-rhamnose:rhamnosyltransferase 1</fullName>
    </recommendedName>
</protein>
<keyword evidence="1" id="KW-0808">Transferase</keyword>
<dbReference type="eggNOG" id="KOG1192">
    <property type="taxonomic scope" value="Eukaryota"/>
</dbReference>
<gene>
    <name evidence="2" type="primary">103483256</name>
</gene>
<evidence type="ECO:0008006" key="3">
    <source>
        <dbReference type="Google" id="ProtNLM"/>
    </source>
</evidence>
<dbReference type="Gene3D" id="3.40.50.2000">
    <property type="entry name" value="Glycogen Phosphorylase B"/>
    <property type="match status" value="2"/>
</dbReference>
<sequence>MLTSYNKYRKKFHIFSSVFLKLITMAENKGLHVVVFPWSAFGHLIPHFQLSIALAKAGVHVSFISTPKNLQRLPPIPPSLSSFITPVPIPLPKLPGDPLPEGAEATVDIPFEKIPFLKVALDLAEPPFRKFIADHPHPPDWFIVDFNVSWISDISREFRVPIVFFRVLSPGFLAFYAHVLGARLPLSEIGSLISPPPIEGSTVAYRRHEAVGIRAGFFEKNDSGMSDYERVTKIISACQAIAVRTCYEFDVDYLKLYSNYCGKKVIPLGLLPPEKPPKTEFEANSPWKSTFEWLDQQNPKSVVFVGFGSECKLTKDQIHEIARGVELSELPFLWALRKPDWAEDSDVLPAGFPDRTAGRGMVSMGWAPQMEILGHPAIGGSFFHGGWGSAIEALEFGNCLILLPFIVDQPLNARLLVEKGVAVEVERNEDDGCFSGEAIAKALREAMVSGEGEKIRKRAEEVAAIFGDTKLHQRYIEEFVEFLKNRDPIPNQ</sequence>
<dbReference type="CDD" id="cd03784">
    <property type="entry name" value="GT1_Gtf-like"/>
    <property type="match status" value="1"/>
</dbReference>
<dbReference type="PANTHER" id="PTHR48049:SF57">
    <property type="entry name" value="UDP-GLYCOSYLTRANSFERASE 91C1-LIKE"/>
    <property type="match status" value="1"/>
</dbReference>
<dbReference type="SUPFAM" id="SSF53756">
    <property type="entry name" value="UDP-Glycosyltransferase/glycogen phosphorylase"/>
    <property type="match status" value="1"/>
</dbReference>
<reference evidence="2" key="1">
    <citation type="submission" date="2023-03" db="UniProtKB">
        <authorList>
            <consortium name="EnsemblPlants"/>
        </authorList>
    </citation>
    <scope>IDENTIFICATION</scope>
</reference>
<dbReference type="InterPro" id="IPR050481">
    <property type="entry name" value="UDP-glycosyltransf_plant"/>
</dbReference>
<dbReference type="Pfam" id="PF00201">
    <property type="entry name" value="UDPGT"/>
    <property type="match status" value="1"/>
</dbReference>
<proteinExistence type="predicted"/>
<name>A0A9I9CN50_CUCME</name>
<dbReference type="InterPro" id="IPR002213">
    <property type="entry name" value="UDP_glucos_trans"/>
</dbReference>
<organism evidence="2">
    <name type="scientific">Cucumis melo</name>
    <name type="common">Muskmelon</name>
    <dbReference type="NCBI Taxonomy" id="3656"/>
    <lineage>
        <taxon>Eukaryota</taxon>
        <taxon>Viridiplantae</taxon>
        <taxon>Streptophyta</taxon>
        <taxon>Embryophyta</taxon>
        <taxon>Tracheophyta</taxon>
        <taxon>Spermatophyta</taxon>
        <taxon>Magnoliopsida</taxon>
        <taxon>eudicotyledons</taxon>
        <taxon>Gunneridae</taxon>
        <taxon>Pentapetalae</taxon>
        <taxon>rosids</taxon>
        <taxon>fabids</taxon>
        <taxon>Cucurbitales</taxon>
        <taxon>Cucurbitaceae</taxon>
        <taxon>Benincaseae</taxon>
        <taxon>Cucumis</taxon>
    </lineage>
</organism>
<dbReference type="EnsemblPlants" id="MELO3C006093.2.1">
    <property type="protein sequence ID" value="MELO3C006093.2.1"/>
    <property type="gene ID" value="MELO3C006093.2"/>
</dbReference>
<dbReference type="PANTHER" id="PTHR48049">
    <property type="entry name" value="GLYCOSYLTRANSFERASE"/>
    <property type="match status" value="1"/>
</dbReference>
<dbReference type="RefSeq" id="XP_008438010.2">
    <property type="nucleotide sequence ID" value="XM_008439788.3"/>
</dbReference>
<accession>A0A9I9CN50</accession>
<evidence type="ECO:0000256" key="1">
    <source>
        <dbReference type="ARBA" id="ARBA00022679"/>
    </source>
</evidence>